<proteinExistence type="predicted"/>
<name>A0A2W4ZFN9_9SPHN</name>
<organism evidence="2 3">
    <name type="scientific">Sphingomonas hengshuiensis</name>
    <dbReference type="NCBI Taxonomy" id="1609977"/>
    <lineage>
        <taxon>Bacteria</taxon>
        <taxon>Pseudomonadati</taxon>
        <taxon>Pseudomonadota</taxon>
        <taxon>Alphaproteobacteria</taxon>
        <taxon>Sphingomonadales</taxon>
        <taxon>Sphingomonadaceae</taxon>
        <taxon>Sphingomonas</taxon>
    </lineage>
</organism>
<evidence type="ECO:0000313" key="3">
    <source>
        <dbReference type="Proteomes" id="UP000248614"/>
    </source>
</evidence>
<keyword evidence="1" id="KW-0472">Membrane</keyword>
<dbReference type="Proteomes" id="UP000248614">
    <property type="component" value="Unassembled WGS sequence"/>
</dbReference>
<accession>A0A2W4ZFN9</accession>
<keyword evidence="1" id="KW-1133">Transmembrane helix</keyword>
<dbReference type="AlphaFoldDB" id="A0A2W4ZFN9"/>
<protein>
    <submittedName>
        <fullName evidence="2">Uncharacterized protein</fullName>
    </submittedName>
</protein>
<comment type="caution">
    <text evidence="2">The sequence shown here is derived from an EMBL/GenBank/DDBJ whole genome shotgun (WGS) entry which is preliminary data.</text>
</comment>
<evidence type="ECO:0000313" key="2">
    <source>
        <dbReference type="EMBL" id="PZO80187.1"/>
    </source>
</evidence>
<gene>
    <name evidence="2" type="ORF">DI632_02995</name>
</gene>
<sequence length="74" mass="8151">MALFVSVLFAFAFFVAVATLIGTLLPARDRILRLLLRGPEWTIDPLPPVRLTSRRGVIRQRGVTPVAQPLRAAA</sequence>
<feature type="transmembrane region" description="Helical" evidence="1">
    <location>
        <begin position="6"/>
        <end position="27"/>
    </location>
</feature>
<reference evidence="2 3" key="1">
    <citation type="submission" date="2017-08" db="EMBL/GenBank/DDBJ databases">
        <title>Infants hospitalized years apart are colonized by the same room-sourced microbial strains.</title>
        <authorList>
            <person name="Brooks B."/>
            <person name="Olm M.R."/>
            <person name="Firek B.A."/>
            <person name="Baker R."/>
            <person name="Thomas B.C."/>
            <person name="Morowitz M.J."/>
            <person name="Banfield J.F."/>
        </authorList>
    </citation>
    <scope>NUCLEOTIDE SEQUENCE [LARGE SCALE GENOMIC DNA]</scope>
    <source>
        <strain evidence="2">S2_018_000_R3_110</strain>
    </source>
</reference>
<dbReference type="EMBL" id="QFNF01000004">
    <property type="protein sequence ID" value="PZO80187.1"/>
    <property type="molecule type" value="Genomic_DNA"/>
</dbReference>
<keyword evidence="1" id="KW-0812">Transmembrane</keyword>
<evidence type="ECO:0000256" key="1">
    <source>
        <dbReference type="SAM" id="Phobius"/>
    </source>
</evidence>